<proteinExistence type="predicted"/>
<accession>A0ABQ1Z8U3</accession>
<evidence type="ECO:0000313" key="2">
    <source>
        <dbReference type="Proteomes" id="UP000652153"/>
    </source>
</evidence>
<dbReference type="EMBL" id="BMFU01000003">
    <property type="protein sequence ID" value="GGH53995.1"/>
    <property type="molecule type" value="Genomic_DNA"/>
</dbReference>
<organism evidence="1 2">
    <name type="scientific">Paenibacillus silvae</name>
    <dbReference type="NCBI Taxonomy" id="1325358"/>
    <lineage>
        <taxon>Bacteria</taxon>
        <taxon>Bacillati</taxon>
        <taxon>Bacillota</taxon>
        <taxon>Bacilli</taxon>
        <taxon>Bacillales</taxon>
        <taxon>Paenibacillaceae</taxon>
        <taxon>Paenibacillus</taxon>
    </lineage>
</organism>
<dbReference type="Proteomes" id="UP000652153">
    <property type="component" value="Unassembled WGS sequence"/>
</dbReference>
<evidence type="ECO:0000313" key="1">
    <source>
        <dbReference type="EMBL" id="GGH53995.1"/>
    </source>
</evidence>
<reference evidence="2" key="1">
    <citation type="journal article" date="2019" name="Int. J. Syst. Evol. Microbiol.">
        <title>The Global Catalogue of Microorganisms (GCM) 10K type strain sequencing project: providing services to taxonomists for standard genome sequencing and annotation.</title>
        <authorList>
            <consortium name="The Broad Institute Genomics Platform"/>
            <consortium name="The Broad Institute Genome Sequencing Center for Infectious Disease"/>
            <person name="Wu L."/>
            <person name="Ma J."/>
        </authorList>
    </citation>
    <scope>NUCLEOTIDE SEQUENCE [LARGE SCALE GENOMIC DNA]</scope>
    <source>
        <strain evidence="2">CGMCC 1.12770</strain>
    </source>
</reference>
<comment type="caution">
    <text evidence="1">The sequence shown here is derived from an EMBL/GenBank/DDBJ whole genome shotgun (WGS) entry which is preliminary data.</text>
</comment>
<gene>
    <name evidence="1" type="ORF">GCM10008014_22240</name>
</gene>
<keyword evidence="2" id="KW-1185">Reference proteome</keyword>
<protein>
    <submittedName>
        <fullName evidence="1">Uncharacterized protein</fullName>
    </submittedName>
</protein>
<name>A0ABQ1Z8U3_9BACL</name>
<sequence length="69" mass="7786">MALWRLGRTNYTVRMIDTCDSYAGVGENIFIDIATVMQMLVNPRYNLSVSVSLTISDDLTCRVLNVLEL</sequence>